<evidence type="ECO:0000256" key="14">
    <source>
        <dbReference type="ARBA" id="ARBA00023125"/>
    </source>
</evidence>
<feature type="region of interest" description="Disordered" evidence="23">
    <location>
        <begin position="981"/>
        <end position="1164"/>
    </location>
</feature>
<evidence type="ECO:0000256" key="7">
    <source>
        <dbReference type="ARBA" id="ARBA00022691"/>
    </source>
</evidence>
<keyword evidence="14" id="KW-0238">DNA-binding</keyword>
<protein>
    <recommendedName>
        <fullName evidence="19">PR domain zinc finger protein 1</fullName>
    </recommendedName>
    <alternativeName>
        <fullName evidence="20">Beta-interferon gene positive regulatory domain I-binding factor</fullName>
    </alternativeName>
    <alternativeName>
        <fullName evidence="21">PR domain-containing protein 1</fullName>
    </alternativeName>
</protein>
<keyword evidence="13" id="KW-0805">Transcription regulation</keyword>
<feature type="domain" description="SET" evidence="25">
    <location>
        <begin position="126"/>
        <end position="256"/>
    </location>
</feature>
<evidence type="ECO:0000256" key="4">
    <source>
        <dbReference type="ARBA" id="ARBA00022588"/>
    </source>
</evidence>
<feature type="compositionally biased region" description="Low complexity" evidence="23">
    <location>
        <begin position="324"/>
        <end position="354"/>
    </location>
</feature>
<dbReference type="PANTHER" id="PTHR16515">
    <property type="entry name" value="PR DOMAIN ZINC FINGER PROTEIN"/>
    <property type="match status" value="1"/>
</dbReference>
<evidence type="ECO:0000256" key="9">
    <source>
        <dbReference type="ARBA" id="ARBA00022737"/>
    </source>
</evidence>
<proteinExistence type="predicted"/>
<evidence type="ECO:0000256" key="17">
    <source>
        <dbReference type="ARBA" id="ARBA00023242"/>
    </source>
</evidence>
<feature type="compositionally biased region" description="Polar residues" evidence="23">
    <location>
        <begin position="763"/>
        <end position="779"/>
    </location>
</feature>
<feature type="region of interest" description="Disordered" evidence="23">
    <location>
        <begin position="1"/>
        <end position="85"/>
    </location>
</feature>
<dbReference type="EMBL" id="JAHWGI010001270">
    <property type="protein sequence ID" value="KAK3926785.1"/>
    <property type="molecule type" value="Genomic_DNA"/>
</dbReference>
<dbReference type="GO" id="GO:0032259">
    <property type="term" value="P:methylation"/>
    <property type="evidence" value="ECO:0007669"/>
    <property type="project" value="UniProtKB-KW"/>
</dbReference>
<dbReference type="AlphaFoldDB" id="A0AAE1HSR0"/>
<comment type="subunit">
    <text evidence="18">Interacts with PRMT5. Interacts with FBXO10. Interacts with FBXO11. Interacts with multiple nuclear sumoylation E3 ligases, including CBX4, PIAS1, PIAS2, PIAS3, PIAS4, PML and RNF4, but not RANBP2. Interacts with LDB1, SMARCD3 and SMARCC1. Interacts with EEIG1; following TNFSF11/RANKL stimulation in bone marrow-derived macrophages, the interaction promotes the binding of PRDM1/BLIMP1 to the gene promoter of IRF8.</text>
</comment>
<feature type="compositionally biased region" description="Low complexity" evidence="23">
    <location>
        <begin position="695"/>
        <end position="717"/>
    </location>
</feature>
<dbReference type="PROSITE" id="PS50280">
    <property type="entry name" value="SET"/>
    <property type="match status" value="1"/>
</dbReference>
<evidence type="ECO:0000256" key="5">
    <source>
        <dbReference type="ARBA" id="ARBA00022603"/>
    </source>
</evidence>
<evidence type="ECO:0000256" key="23">
    <source>
        <dbReference type="SAM" id="MobiDB-lite"/>
    </source>
</evidence>
<keyword evidence="15" id="KW-1064">Adaptive immunity</keyword>
<name>A0AAE1HSR0_9NEOP</name>
<accession>A0AAE1HSR0</accession>
<keyword evidence="3" id="KW-1017">Isopeptide bond</keyword>
<feature type="domain" description="C2H2-type" evidence="24">
    <location>
        <begin position="852"/>
        <end position="879"/>
    </location>
</feature>
<evidence type="ECO:0000256" key="19">
    <source>
        <dbReference type="ARBA" id="ARBA00067594"/>
    </source>
</evidence>
<feature type="compositionally biased region" description="Pro residues" evidence="23">
    <location>
        <begin position="1002"/>
        <end position="1018"/>
    </location>
</feature>
<evidence type="ECO:0000256" key="8">
    <source>
        <dbReference type="ARBA" id="ARBA00022723"/>
    </source>
</evidence>
<dbReference type="SUPFAM" id="SSF82199">
    <property type="entry name" value="SET domain"/>
    <property type="match status" value="1"/>
</dbReference>
<feature type="compositionally biased region" description="Low complexity" evidence="23">
    <location>
        <begin position="616"/>
        <end position="630"/>
    </location>
</feature>
<dbReference type="PANTHER" id="PTHR16515:SF59">
    <property type="entry name" value="PR DOMAIN ZINC FINGER PROTEIN 1"/>
    <property type="match status" value="1"/>
</dbReference>
<evidence type="ECO:0000256" key="10">
    <source>
        <dbReference type="ARBA" id="ARBA00022771"/>
    </source>
</evidence>
<dbReference type="FunFam" id="3.30.160.60:FF:000748">
    <property type="entry name" value="PR domain zinc finger protein"/>
    <property type="match status" value="1"/>
</dbReference>
<dbReference type="GO" id="GO:0045165">
    <property type="term" value="P:cell fate commitment"/>
    <property type="evidence" value="ECO:0007669"/>
    <property type="project" value="TreeGrafter"/>
</dbReference>
<evidence type="ECO:0000256" key="12">
    <source>
        <dbReference type="ARBA" id="ARBA00022859"/>
    </source>
</evidence>
<dbReference type="Gene3D" id="2.170.270.10">
    <property type="entry name" value="SET domain"/>
    <property type="match status" value="1"/>
</dbReference>
<dbReference type="SMART" id="SM00317">
    <property type="entry name" value="SET"/>
    <property type="match status" value="1"/>
</dbReference>
<feature type="compositionally biased region" description="Basic residues" evidence="23">
    <location>
        <begin position="1019"/>
        <end position="1043"/>
    </location>
</feature>
<organism evidence="26 27">
    <name type="scientific">Frankliniella fusca</name>
    <dbReference type="NCBI Taxonomy" id="407009"/>
    <lineage>
        <taxon>Eukaryota</taxon>
        <taxon>Metazoa</taxon>
        <taxon>Ecdysozoa</taxon>
        <taxon>Arthropoda</taxon>
        <taxon>Hexapoda</taxon>
        <taxon>Insecta</taxon>
        <taxon>Pterygota</taxon>
        <taxon>Neoptera</taxon>
        <taxon>Paraneoptera</taxon>
        <taxon>Thysanoptera</taxon>
        <taxon>Terebrantia</taxon>
        <taxon>Thripoidea</taxon>
        <taxon>Thripidae</taxon>
        <taxon>Frankliniella</taxon>
    </lineage>
</organism>
<gene>
    <name evidence="26" type="ORF">KUF71_015121</name>
</gene>
<feature type="domain" description="C2H2-type" evidence="24">
    <location>
        <begin position="796"/>
        <end position="823"/>
    </location>
</feature>
<evidence type="ECO:0000256" key="20">
    <source>
        <dbReference type="ARBA" id="ARBA00078797"/>
    </source>
</evidence>
<keyword evidence="5" id="KW-0489">Methyltransferase</keyword>
<keyword evidence="9" id="KW-0677">Repeat</keyword>
<evidence type="ECO:0000256" key="15">
    <source>
        <dbReference type="ARBA" id="ARBA00023130"/>
    </source>
</evidence>
<dbReference type="FunFam" id="3.30.160.60:FF:000132">
    <property type="entry name" value="PR domain zinc finger protein 1"/>
    <property type="match status" value="1"/>
</dbReference>
<feature type="domain" description="C2H2-type" evidence="24">
    <location>
        <begin position="908"/>
        <end position="940"/>
    </location>
</feature>
<feature type="domain" description="C2H2-type" evidence="24">
    <location>
        <begin position="880"/>
        <end position="907"/>
    </location>
</feature>
<keyword evidence="4" id="KW-0399">Innate immunity</keyword>
<dbReference type="InterPro" id="IPR044413">
    <property type="entry name" value="PRDM1_PR-SET"/>
</dbReference>
<evidence type="ECO:0000256" key="11">
    <source>
        <dbReference type="ARBA" id="ARBA00022833"/>
    </source>
</evidence>
<keyword evidence="17" id="KW-0539">Nucleus</keyword>
<dbReference type="CDD" id="cd19187">
    <property type="entry name" value="PR-SET_PRDM1"/>
    <property type="match status" value="1"/>
</dbReference>
<feature type="compositionally biased region" description="Basic and acidic residues" evidence="23">
    <location>
        <begin position="358"/>
        <end position="371"/>
    </location>
</feature>
<feature type="compositionally biased region" description="Basic residues" evidence="23">
    <location>
        <begin position="459"/>
        <end position="469"/>
    </location>
</feature>
<feature type="compositionally biased region" description="Pro residues" evidence="23">
    <location>
        <begin position="41"/>
        <end position="50"/>
    </location>
</feature>
<evidence type="ECO:0000256" key="2">
    <source>
        <dbReference type="ARBA" id="ARBA00022491"/>
    </source>
</evidence>
<feature type="domain" description="C2H2-type" evidence="24">
    <location>
        <begin position="824"/>
        <end position="851"/>
    </location>
</feature>
<reference evidence="26" key="2">
    <citation type="journal article" date="2023" name="BMC Genomics">
        <title>Pest status, molecular evolution, and epigenetic factors derived from the genome assembly of Frankliniella fusca, a thysanopteran phytovirus vector.</title>
        <authorList>
            <person name="Catto M.A."/>
            <person name="Labadie P.E."/>
            <person name="Jacobson A.L."/>
            <person name="Kennedy G.G."/>
            <person name="Srinivasan R."/>
            <person name="Hunt B.G."/>
        </authorList>
    </citation>
    <scope>NUCLEOTIDE SEQUENCE</scope>
    <source>
        <tissue evidence="26">Head</tissue>
    </source>
</reference>
<evidence type="ECO:0000256" key="6">
    <source>
        <dbReference type="ARBA" id="ARBA00022679"/>
    </source>
</evidence>
<dbReference type="GO" id="GO:0008276">
    <property type="term" value="F:protein methyltransferase activity"/>
    <property type="evidence" value="ECO:0007669"/>
    <property type="project" value="UniProtKB-ARBA"/>
</dbReference>
<keyword evidence="12" id="KW-0391">Immunity</keyword>
<feature type="compositionally biased region" description="Low complexity" evidence="23">
    <location>
        <begin position="1058"/>
        <end position="1096"/>
    </location>
</feature>
<keyword evidence="27" id="KW-1185">Reference proteome</keyword>
<dbReference type="GO" id="GO:0005634">
    <property type="term" value="C:nucleus"/>
    <property type="evidence" value="ECO:0007669"/>
    <property type="project" value="UniProtKB-SubCell"/>
</dbReference>
<dbReference type="SUPFAM" id="SSF57667">
    <property type="entry name" value="beta-beta-alpha zinc fingers"/>
    <property type="match status" value="3"/>
</dbReference>
<comment type="subcellular location">
    <subcellularLocation>
        <location evidence="1">Nucleus</location>
    </subcellularLocation>
</comment>
<dbReference type="GO" id="GO:0008170">
    <property type="term" value="F:N-methyltransferase activity"/>
    <property type="evidence" value="ECO:0007669"/>
    <property type="project" value="UniProtKB-ARBA"/>
</dbReference>
<evidence type="ECO:0000256" key="13">
    <source>
        <dbReference type="ARBA" id="ARBA00023015"/>
    </source>
</evidence>
<evidence type="ECO:0000256" key="22">
    <source>
        <dbReference type="PROSITE-ProRule" id="PRU00042"/>
    </source>
</evidence>
<sequence>IEAVKPWRGLNAGSPEATLSDSDQLVAHIAVGSSEGGSPRQSPPPSPAHSPAPAHSPRHSPGDLRPDAGMDEGGGGRAGTPDWDPATLREEDFEEQVVYHVPDQPCDAQSCDGPAALPRAHASLPRNLVLKPSQALSDVLGVWSTGYIPRGTRFGPLVGDIYAKDAVPATANRKYFWRVQIKEEPRNRRIRKIYKEDELFYYIDGYDVNKSNWMRFVNPAYSSASQNLIACQYKMNIYFYTIRPILPNQELLVWYCREFAQRLNYPLTGELMLQRIREQVQQTTVAPSPPAAAPALPAACAPAPAAAPVPADVTTPATPAPVEVGAVSTTTRSPSSAVSSGASPQSSACSPSAAGEASPHKERDAHSDRGYDAAQQEGSVRSDEGYHSNGYHDEVLTPPEDSSDSDSENNYVLDFSKKHERTHERAHERAHHHVKQESSGRGPRGLPGQEPRGNEFRKVKIKMTKAYHYKARDGDSGSDRDAQESPRPLGTGLAHSPSPSPRPESPMMVEEHPVRVHSPQRSCSPATSTTSPTKPHFEDDVSVSRQSSSILENILRSRERDREREQRGLRERDRESGDQNNNGVKEVPRHATPPPVSSSPTEMAYSYKKSHRYGTVPCSPDSSSSSVSPASLPPLMPLPPLVQVKALHALRRSPHTPPLSPPAVASYPDLRPDLRSDLRSDPRSEMAYPAQSSQGPHSPVHSPAHSPAHSQSHSQGPYSPPYHYLPYGASPHPGLPPHPQLTSLRPPGPPSPAGSLSPDDGSCTRSGSPLSPNSHNSRGYRSLPYPLKKKDGKMHYECNVCFKTFGQLSNLKVHLRTHSGERPFQCNVCTKSFTQLAHLQKHHLVHTGEKPHQCDICNKRFSSTSNLKTHLRLHSGQKPYACDLCPAKFTQFVHLKLHKRLHTNERPYTCQGCNKKYISASGLRTHWKTTSCRPHNMEEELALAAAAGSPPGYYEYASSDASVGSVEKETLDVDSRDSFEAQHLSMQTQQQQQQQPPTLREPLPPPQHYQPPPHPHPPPSHHPHHLQHHHQLIQLHPPHHQHHPALQQQQQHPPPPSHQGHQVHVGPQSHQAPGPGHQAPGHQPPGHQGPAAGHQAHGTHHHLPQVVPQHLPGSHVTALSNHGLGHGLGHGHVHSAQNGHSMNGSDAPRPSVIESSQPHIIECT</sequence>
<dbReference type="PROSITE" id="PS00028">
    <property type="entry name" value="ZINC_FINGER_C2H2_1"/>
    <property type="match status" value="4"/>
</dbReference>
<evidence type="ECO:0000256" key="1">
    <source>
        <dbReference type="ARBA" id="ARBA00004123"/>
    </source>
</evidence>
<dbReference type="InterPro" id="IPR050331">
    <property type="entry name" value="Zinc_finger"/>
</dbReference>
<dbReference type="FunFam" id="3.30.160.60:FF:000211">
    <property type="entry name" value="PR domain zinc finger protein 1"/>
    <property type="match status" value="1"/>
</dbReference>
<feature type="compositionally biased region" description="Polar residues" evidence="23">
    <location>
        <begin position="1135"/>
        <end position="1144"/>
    </location>
</feature>
<dbReference type="InterPro" id="IPR046341">
    <property type="entry name" value="SET_dom_sf"/>
</dbReference>
<keyword evidence="16" id="KW-0804">Transcription</keyword>
<evidence type="ECO:0000256" key="21">
    <source>
        <dbReference type="ARBA" id="ARBA00082169"/>
    </source>
</evidence>
<dbReference type="InterPro" id="IPR036236">
    <property type="entry name" value="Znf_C2H2_sf"/>
</dbReference>
<dbReference type="Pfam" id="PF00096">
    <property type="entry name" value="zf-C2H2"/>
    <property type="match status" value="4"/>
</dbReference>
<comment type="caution">
    <text evidence="26">The sequence shown here is derived from an EMBL/GenBank/DDBJ whole genome shotgun (WGS) entry which is preliminary data.</text>
</comment>
<dbReference type="GO" id="GO:0045087">
    <property type="term" value="P:innate immune response"/>
    <property type="evidence" value="ECO:0007669"/>
    <property type="project" value="UniProtKB-KW"/>
</dbReference>
<feature type="compositionally biased region" description="Low complexity" evidence="23">
    <location>
        <begin position="987"/>
        <end position="1001"/>
    </location>
</feature>
<dbReference type="SMART" id="SM00355">
    <property type="entry name" value="ZnF_C2H2"/>
    <property type="match status" value="5"/>
</dbReference>
<feature type="compositionally biased region" description="Basic and acidic residues" evidence="23">
    <location>
        <begin position="380"/>
        <end position="395"/>
    </location>
</feature>
<keyword evidence="10 22" id="KW-0863">Zinc-finger</keyword>
<dbReference type="GO" id="GO:0001227">
    <property type="term" value="F:DNA-binding transcription repressor activity, RNA polymerase II-specific"/>
    <property type="evidence" value="ECO:0007669"/>
    <property type="project" value="InterPro"/>
</dbReference>
<feature type="compositionally biased region" description="Basic and acidic residues" evidence="23">
    <location>
        <begin position="670"/>
        <end position="684"/>
    </location>
</feature>
<dbReference type="FunFam" id="2.170.270.10:FF:000019">
    <property type="entry name" value="PR domain zinc finger protein 1"/>
    <property type="match status" value="1"/>
</dbReference>
<dbReference type="Proteomes" id="UP001219518">
    <property type="component" value="Unassembled WGS sequence"/>
</dbReference>
<dbReference type="FunFam" id="3.30.160.60:FF:000436">
    <property type="entry name" value="PR domain zinc finger protein 4"/>
    <property type="match status" value="1"/>
</dbReference>
<dbReference type="Pfam" id="PF21549">
    <property type="entry name" value="PRDM2_PR"/>
    <property type="match status" value="1"/>
</dbReference>
<dbReference type="InterPro" id="IPR001214">
    <property type="entry name" value="SET_dom"/>
</dbReference>
<dbReference type="Gene3D" id="3.30.160.60">
    <property type="entry name" value="Classic Zinc Finger"/>
    <property type="match status" value="5"/>
</dbReference>
<dbReference type="GO" id="GO:0008270">
    <property type="term" value="F:zinc ion binding"/>
    <property type="evidence" value="ECO:0007669"/>
    <property type="project" value="UniProtKB-KW"/>
</dbReference>
<keyword evidence="8" id="KW-0479">Metal-binding</keyword>
<dbReference type="GO" id="GO:0005737">
    <property type="term" value="C:cytoplasm"/>
    <property type="evidence" value="ECO:0007669"/>
    <property type="project" value="TreeGrafter"/>
</dbReference>
<dbReference type="InterPro" id="IPR013087">
    <property type="entry name" value="Znf_C2H2_type"/>
</dbReference>
<feature type="compositionally biased region" description="Basic and acidic residues" evidence="23">
    <location>
        <begin position="470"/>
        <end position="484"/>
    </location>
</feature>
<keyword evidence="2" id="KW-0678">Repressor</keyword>
<dbReference type="FunFam" id="3.30.160.60:FF:000833">
    <property type="entry name" value="PR domain zinc finger protein"/>
    <property type="match status" value="1"/>
</dbReference>
<evidence type="ECO:0000256" key="3">
    <source>
        <dbReference type="ARBA" id="ARBA00022499"/>
    </source>
</evidence>
<evidence type="ECO:0000313" key="27">
    <source>
        <dbReference type="Proteomes" id="UP001219518"/>
    </source>
</evidence>
<feature type="compositionally biased region" description="Basic and acidic residues" evidence="23">
    <location>
        <begin position="415"/>
        <end position="427"/>
    </location>
</feature>
<feature type="compositionally biased region" description="Low complexity" evidence="23">
    <location>
        <begin position="522"/>
        <end position="534"/>
    </location>
</feature>
<feature type="region of interest" description="Disordered" evidence="23">
    <location>
        <begin position="324"/>
        <end position="638"/>
    </location>
</feature>
<dbReference type="GO" id="GO:0000978">
    <property type="term" value="F:RNA polymerase II cis-regulatory region sequence-specific DNA binding"/>
    <property type="evidence" value="ECO:0007669"/>
    <property type="project" value="TreeGrafter"/>
</dbReference>
<evidence type="ECO:0000256" key="16">
    <source>
        <dbReference type="ARBA" id="ARBA00023163"/>
    </source>
</evidence>
<keyword evidence="11" id="KW-0862">Zinc</keyword>
<evidence type="ECO:0000259" key="24">
    <source>
        <dbReference type="PROSITE" id="PS50157"/>
    </source>
</evidence>
<evidence type="ECO:0000313" key="26">
    <source>
        <dbReference type="EMBL" id="KAK3926785.1"/>
    </source>
</evidence>
<dbReference type="GO" id="GO:0002250">
    <property type="term" value="P:adaptive immune response"/>
    <property type="evidence" value="ECO:0007669"/>
    <property type="project" value="UniProtKB-KW"/>
</dbReference>
<reference evidence="26" key="1">
    <citation type="submission" date="2021-07" db="EMBL/GenBank/DDBJ databases">
        <authorList>
            <person name="Catto M.A."/>
            <person name="Jacobson A."/>
            <person name="Kennedy G."/>
            <person name="Labadie P."/>
            <person name="Hunt B.G."/>
            <person name="Srinivasan R."/>
        </authorList>
    </citation>
    <scope>NUCLEOTIDE SEQUENCE</scope>
    <source>
        <strain evidence="26">PL_HMW_Pooled</strain>
        <tissue evidence="26">Head</tissue>
    </source>
</reference>
<feature type="compositionally biased region" description="Basic and acidic residues" evidence="23">
    <location>
        <begin position="555"/>
        <end position="577"/>
    </location>
</feature>
<keyword evidence="6" id="KW-0808">Transferase</keyword>
<dbReference type="PROSITE" id="PS50157">
    <property type="entry name" value="ZINC_FINGER_C2H2_2"/>
    <property type="match status" value="5"/>
</dbReference>
<keyword evidence="7" id="KW-0949">S-adenosyl-L-methionine</keyword>
<feature type="non-terminal residue" evidence="26">
    <location>
        <position position="1"/>
    </location>
</feature>
<dbReference type="GO" id="GO:0008757">
    <property type="term" value="F:S-adenosylmethionine-dependent methyltransferase activity"/>
    <property type="evidence" value="ECO:0007669"/>
    <property type="project" value="UniProtKB-ARBA"/>
</dbReference>
<evidence type="ECO:0000256" key="18">
    <source>
        <dbReference type="ARBA" id="ARBA00063130"/>
    </source>
</evidence>
<feature type="region of interest" description="Disordered" evidence="23">
    <location>
        <begin position="652"/>
        <end position="786"/>
    </location>
</feature>
<evidence type="ECO:0000259" key="25">
    <source>
        <dbReference type="PROSITE" id="PS50280"/>
    </source>
</evidence>